<reference evidence="2" key="1">
    <citation type="journal article" date="2008" name="Nature">
        <title>The amphioxus genome and the evolution of the chordate karyotype.</title>
        <authorList>
            <consortium name="US DOE Joint Genome Institute (JGI-PGF)"/>
            <person name="Putnam N.H."/>
            <person name="Butts T."/>
            <person name="Ferrier D.E.K."/>
            <person name="Furlong R.F."/>
            <person name="Hellsten U."/>
            <person name="Kawashima T."/>
            <person name="Robinson-Rechavi M."/>
            <person name="Shoguchi E."/>
            <person name="Terry A."/>
            <person name="Yu J.-K."/>
            <person name="Benito-Gutierrez E.L."/>
            <person name="Dubchak I."/>
            <person name="Garcia-Fernandez J."/>
            <person name="Gibson-Brown J.J."/>
            <person name="Grigoriev I.V."/>
            <person name="Horton A.C."/>
            <person name="de Jong P.J."/>
            <person name="Jurka J."/>
            <person name="Kapitonov V.V."/>
            <person name="Kohara Y."/>
            <person name="Kuroki Y."/>
            <person name="Lindquist E."/>
            <person name="Lucas S."/>
            <person name="Osoegawa K."/>
            <person name="Pennacchio L.A."/>
            <person name="Salamov A.A."/>
            <person name="Satou Y."/>
            <person name="Sauka-Spengler T."/>
            <person name="Schmutz J."/>
            <person name="Shin-I T."/>
            <person name="Toyoda A."/>
            <person name="Bronner-Fraser M."/>
            <person name="Fujiyama A."/>
            <person name="Holland L.Z."/>
            <person name="Holland P.W.H."/>
            <person name="Satoh N."/>
            <person name="Rokhsar D.S."/>
        </authorList>
    </citation>
    <scope>NUCLEOTIDE SEQUENCE [LARGE SCALE GENOMIC DNA]</scope>
    <source>
        <strain evidence="2">S238N-H82</strain>
        <tissue evidence="2">Testes</tissue>
    </source>
</reference>
<sequence>MCKTDHLLSVVAVRFLPDNDFRRAETEPPFITDPPRGAGSERCGESVILSAPSLPRDARIKGGRESAYATPQLGGRDKGDVPPVMGTQHRVTLTNTFAYVMRLADKRGVIGTRYWVTAMDTFAYVMRLGKLVHPTDPLPRVGTSQTPLPRVVCAQVHPGGNRVAGGIFRLSERAFPDEGRDFTRGSGSILRSKDGHLGDGQHLRTVSQRRQGAALTTDPLPKVTGIQGHTRPHL</sequence>
<proteinExistence type="predicted"/>
<evidence type="ECO:0000256" key="1">
    <source>
        <dbReference type="SAM" id="MobiDB-lite"/>
    </source>
</evidence>
<feature type="compositionally biased region" description="Basic and acidic residues" evidence="1">
    <location>
        <begin position="191"/>
        <end position="200"/>
    </location>
</feature>
<gene>
    <name evidence="2" type="ORF">BRAFLDRAFT_101620</name>
</gene>
<accession>C3YSV2</accession>
<protein>
    <submittedName>
        <fullName evidence="2">Uncharacterized protein</fullName>
    </submittedName>
</protein>
<feature type="region of interest" description="Disordered" evidence="1">
    <location>
        <begin position="209"/>
        <end position="234"/>
    </location>
</feature>
<feature type="region of interest" description="Disordered" evidence="1">
    <location>
        <begin position="181"/>
        <end position="200"/>
    </location>
</feature>
<evidence type="ECO:0000313" key="2">
    <source>
        <dbReference type="EMBL" id="EEN56616.1"/>
    </source>
</evidence>
<name>C3YSV2_BRAFL</name>
<dbReference type="EMBL" id="GG666550">
    <property type="protein sequence ID" value="EEN56616.1"/>
    <property type="molecule type" value="Genomic_DNA"/>
</dbReference>
<dbReference type="AlphaFoldDB" id="C3YSV2"/>
<dbReference type="InParanoid" id="C3YSV2"/>
<organism>
    <name type="scientific">Branchiostoma floridae</name>
    <name type="common">Florida lancelet</name>
    <name type="synonym">Amphioxus</name>
    <dbReference type="NCBI Taxonomy" id="7739"/>
    <lineage>
        <taxon>Eukaryota</taxon>
        <taxon>Metazoa</taxon>
        <taxon>Chordata</taxon>
        <taxon>Cephalochordata</taxon>
        <taxon>Leptocardii</taxon>
        <taxon>Amphioxiformes</taxon>
        <taxon>Branchiostomatidae</taxon>
        <taxon>Branchiostoma</taxon>
    </lineage>
</organism>